<gene>
    <name evidence="2" type="ORF">ARMOST_12267</name>
</gene>
<dbReference type="AlphaFoldDB" id="A0A284RJG1"/>
<dbReference type="Proteomes" id="UP000219338">
    <property type="component" value="Unassembled WGS sequence"/>
</dbReference>
<evidence type="ECO:0000256" key="1">
    <source>
        <dbReference type="SAM" id="MobiDB-lite"/>
    </source>
</evidence>
<accession>A0A284RJG1</accession>
<keyword evidence="3" id="KW-1185">Reference proteome</keyword>
<dbReference type="EMBL" id="FUEG01000009">
    <property type="protein sequence ID" value="SJL08894.1"/>
    <property type="molecule type" value="Genomic_DNA"/>
</dbReference>
<reference evidence="3" key="1">
    <citation type="journal article" date="2017" name="Nat. Ecol. Evol.">
        <title>Genome expansion and lineage-specific genetic innovations in the forest pathogenic fungi Armillaria.</title>
        <authorList>
            <person name="Sipos G."/>
            <person name="Prasanna A.N."/>
            <person name="Walter M.C."/>
            <person name="O'Connor E."/>
            <person name="Balint B."/>
            <person name="Krizsan K."/>
            <person name="Kiss B."/>
            <person name="Hess J."/>
            <person name="Varga T."/>
            <person name="Slot J."/>
            <person name="Riley R."/>
            <person name="Boka B."/>
            <person name="Rigling D."/>
            <person name="Barry K."/>
            <person name="Lee J."/>
            <person name="Mihaltcheva S."/>
            <person name="LaButti K."/>
            <person name="Lipzen A."/>
            <person name="Waldron R."/>
            <person name="Moloney N.M."/>
            <person name="Sperisen C."/>
            <person name="Kredics L."/>
            <person name="Vagvoelgyi C."/>
            <person name="Patrignani A."/>
            <person name="Fitzpatrick D."/>
            <person name="Nagy I."/>
            <person name="Doyle S."/>
            <person name="Anderson J.B."/>
            <person name="Grigoriev I.V."/>
            <person name="Gueldener U."/>
            <person name="Muensterkoetter M."/>
            <person name="Nagy L.G."/>
        </authorList>
    </citation>
    <scope>NUCLEOTIDE SEQUENCE [LARGE SCALE GENOMIC DNA]</scope>
    <source>
        <strain evidence="3">C18/9</strain>
    </source>
</reference>
<feature type="compositionally biased region" description="Pro residues" evidence="1">
    <location>
        <begin position="10"/>
        <end position="19"/>
    </location>
</feature>
<feature type="region of interest" description="Disordered" evidence="1">
    <location>
        <begin position="1"/>
        <end position="24"/>
    </location>
</feature>
<proteinExistence type="predicted"/>
<organism evidence="2 3">
    <name type="scientific">Armillaria ostoyae</name>
    <name type="common">Armillaria root rot fungus</name>
    <dbReference type="NCBI Taxonomy" id="47428"/>
    <lineage>
        <taxon>Eukaryota</taxon>
        <taxon>Fungi</taxon>
        <taxon>Dikarya</taxon>
        <taxon>Basidiomycota</taxon>
        <taxon>Agaricomycotina</taxon>
        <taxon>Agaricomycetes</taxon>
        <taxon>Agaricomycetidae</taxon>
        <taxon>Agaricales</taxon>
        <taxon>Marasmiineae</taxon>
        <taxon>Physalacriaceae</taxon>
        <taxon>Armillaria</taxon>
    </lineage>
</organism>
<sequence>MNSTSLTPETPVPFPPPPSDCMSQSTRVYTRPCRCGKSACRRRFFYFDRMILAIHEVLDSLRAEPPPIPTRHARRNPSYHPSKSLYSTSTKPLQYPFFGQSPTRAVFCVSSSASRGRIYVQTNEFVWGVGATLAPLNPGSWICHQDPCVGIDNAILRSVADAWNAEVVDTFIENH</sequence>
<name>A0A284RJG1_ARMOS</name>
<evidence type="ECO:0000313" key="2">
    <source>
        <dbReference type="EMBL" id="SJL08894.1"/>
    </source>
</evidence>
<protein>
    <submittedName>
        <fullName evidence="2">Uncharacterized protein</fullName>
    </submittedName>
</protein>
<evidence type="ECO:0000313" key="3">
    <source>
        <dbReference type="Proteomes" id="UP000219338"/>
    </source>
</evidence>